<comment type="subcellular location">
    <subcellularLocation>
        <location evidence="2">Cell membrane</location>
        <topology evidence="2">Multi-pass membrane protein</topology>
    </subcellularLocation>
    <subcellularLocation>
        <location evidence="1">Endosome membrane</location>
        <topology evidence="1">Multi-pass membrane protein</topology>
    </subcellularLocation>
</comment>
<comment type="catalytic activity">
    <reaction evidence="12">
        <text>Ca(2+)(in) = Ca(2+)(out)</text>
        <dbReference type="Rhea" id="RHEA:29671"/>
        <dbReference type="ChEBI" id="CHEBI:29108"/>
    </reaction>
</comment>
<evidence type="ECO:0000313" key="17">
    <source>
        <dbReference type="Proteomes" id="UP000018936"/>
    </source>
</evidence>
<evidence type="ECO:0000256" key="11">
    <source>
        <dbReference type="ARBA" id="ARBA00023303"/>
    </source>
</evidence>
<keyword evidence="10" id="KW-1015">Disulfide bond</keyword>
<feature type="domain" description="Mucolipin extracytosolic" evidence="15">
    <location>
        <begin position="618"/>
        <end position="804"/>
    </location>
</feature>
<evidence type="ECO:0000256" key="12">
    <source>
        <dbReference type="ARBA" id="ARBA00036634"/>
    </source>
</evidence>
<feature type="domain" description="Polycystin cation channel PKD1/PKD2" evidence="14">
    <location>
        <begin position="349"/>
        <end position="486"/>
    </location>
</feature>
<dbReference type="InterPro" id="IPR013122">
    <property type="entry name" value="PKD1_2_channel"/>
</dbReference>
<dbReference type="Gene3D" id="1.10.287.70">
    <property type="match status" value="1"/>
</dbReference>
<dbReference type="EMBL" id="AZIM01001543">
    <property type="protein sequence ID" value="ETE66520.1"/>
    <property type="molecule type" value="Genomic_DNA"/>
</dbReference>
<dbReference type="InterPro" id="IPR049134">
    <property type="entry name" value="MCLN_ECD"/>
</dbReference>
<dbReference type="AlphaFoldDB" id="V8NWT7"/>
<feature type="transmembrane region" description="Helical" evidence="13">
    <location>
        <begin position="348"/>
        <end position="370"/>
    </location>
</feature>
<keyword evidence="7 13" id="KW-1133">Transmembrane helix</keyword>
<evidence type="ECO:0000256" key="2">
    <source>
        <dbReference type="ARBA" id="ARBA00004651"/>
    </source>
</evidence>
<feature type="transmembrane region" description="Helical" evidence="13">
    <location>
        <begin position="912"/>
        <end position="934"/>
    </location>
</feature>
<evidence type="ECO:0000256" key="3">
    <source>
        <dbReference type="ARBA" id="ARBA00022448"/>
    </source>
</evidence>
<keyword evidence="8" id="KW-0406">Ion transport</keyword>
<dbReference type="OrthoDB" id="263481at2759"/>
<dbReference type="FunFam" id="1.10.287.70:FF:000033">
    <property type="entry name" value="Mucolipin 1"/>
    <property type="match status" value="1"/>
</dbReference>
<feature type="transmembrane region" description="Helical" evidence="13">
    <location>
        <begin position="318"/>
        <end position="336"/>
    </location>
</feature>
<feature type="domain" description="Polycystin cation channel PKD1/PKD2" evidence="14">
    <location>
        <begin position="914"/>
        <end position="1008"/>
    </location>
</feature>
<reference evidence="16 17" key="1">
    <citation type="journal article" date="2013" name="Proc. Natl. Acad. Sci. U.S.A.">
        <title>The king cobra genome reveals dynamic gene evolution and adaptation in the snake venom system.</title>
        <authorList>
            <person name="Vonk F.J."/>
            <person name="Casewell N.R."/>
            <person name="Henkel C.V."/>
            <person name="Heimberg A.M."/>
            <person name="Jansen H.J."/>
            <person name="McCleary R.J."/>
            <person name="Kerkkamp H.M."/>
            <person name="Vos R.A."/>
            <person name="Guerreiro I."/>
            <person name="Calvete J.J."/>
            <person name="Wuster W."/>
            <person name="Woods A.E."/>
            <person name="Logan J.M."/>
            <person name="Harrison R.A."/>
            <person name="Castoe T.A."/>
            <person name="de Koning A.P."/>
            <person name="Pollock D.D."/>
            <person name="Yandell M."/>
            <person name="Calderon D."/>
            <person name="Renjifo C."/>
            <person name="Currier R.B."/>
            <person name="Salgado D."/>
            <person name="Pla D."/>
            <person name="Sanz L."/>
            <person name="Hyder A.S."/>
            <person name="Ribeiro J.M."/>
            <person name="Arntzen J.W."/>
            <person name="van den Thillart G.E."/>
            <person name="Boetzer M."/>
            <person name="Pirovano W."/>
            <person name="Dirks R.P."/>
            <person name="Spaink H.P."/>
            <person name="Duboule D."/>
            <person name="McGlinn E."/>
            <person name="Kini R.M."/>
            <person name="Richardson M.K."/>
        </authorList>
    </citation>
    <scope>NUCLEOTIDE SEQUENCE</scope>
    <source>
        <tissue evidence="16">Blood</tissue>
    </source>
</reference>
<keyword evidence="3" id="KW-0813">Transport</keyword>
<proteinExistence type="predicted"/>
<evidence type="ECO:0000256" key="10">
    <source>
        <dbReference type="ARBA" id="ARBA00023157"/>
    </source>
</evidence>
<evidence type="ECO:0000256" key="6">
    <source>
        <dbReference type="ARBA" id="ARBA00022753"/>
    </source>
</evidence>
<evidence type="ECO:0000259" key="14">
    <source>
        <dbReference type="Pfam" id="PF08016"/>
    </source>
</evidence>
<dbReference type="GO" id="GO:0005886">
    <property type="term" value="C:plasma membrane"/>
    <property type="evidence" value="ECO:0007669"/>
    <property type="project" value="UniProtKB-SubCell"/>
</dbReference>
<dbReference type="GO" id="GO:0072345">
    <property type="term" value="F:NAADP-sensitive calcium-release channel activity"/>
    <property type="evidence" value="ECO:0007669"/>
    <property type="project" value="TreeGrafter"/>
</dbReference>
<evidence type="ECO:0000256" key="13">
    <source>
        <dbReference type="SAM" id="Phobius"/>
    </source>
</evidence>
<dbReference type="Proteomes" id="UP000018936">
    <property type="component" value="Unassembled WGS sequence"/>
</dbReference>
<sequence length="1065" mass="123192">MELGQGEGPSRVFKADPSRDGACFSLGPREHFDEAMENPEVLVGSCSTQDDENLYNVKHHSSMCQLLEDQLRRKLKFFFMNPCEKFWARGRKPWKLGIQILKIAMVTIQLVVFGLSNQMVVAFKEENTVSFKHLFLKGYTDNMDDTYAVYTQTEVYDQISFAINQLRTISVGNHAYEKRGSEETPMAICQLVTLKLTFKLKAINLQTIRQHELPDCYDFTLTIVFDNKAHSGRIKISLDNDIAIKECKDWHVSGSIQKNTHYMMIFDGFVILTCLASLILCTRSVIKGIHLQREFVTFFQHHYKKEVSFSDLMEFVNGWYIMIIVSDLLTIVGSTLKMEIQAKSLTSYDVCSILLGTSTMLVWLGVIRYLSFFQKYNLLILTLRAALPNVIRFCCCAAMIYLGYCFCGWIVLGPYHAKFHTLNMVSECLFSLINGDDMFATFAKMQQKSYLVWLFSRIYLYSFISLFIYMVLSLFIALITDTYETVKHYQCEGFPETELHSFIAQCKDLPNSGRYRLEEESPINIFCCCKRLEDYCENSPYQRLGAKLLVTEMNMMAQADSDLMEEESLKKDLKFYFMNPCEKYRARRQIPWKLGLQILKIVMVTTQLILFGLSNQLVVSFKEENTIAFKHLFLKNYSGVDEDDYSCSVYTQQDVYDSIFFSISQYQQLKNISLGTLGYEQDEDDMAGLHICKQQYKKGTMLPSNDTLLIDSTIETECIHLKPQDLSTKEISDLKNSTFFNLEFYRLIQVEIYFKLKGIDLQTIHTRELPDCYKFENTITFNNMAHSGKIKIYFDTDADIQECKDWNISGSCKYHEYLIVQKNTQYILVFDGLVIVSCFASLILCTRSIILALKLQKRFVNFFLEKYERHVCSADRLEFINGWYVLVIISDVMTIIGSIMKMEIKAKNLTSYDVCSIFLGTSTLFVWVGVIRYLGYFQTYNVLILTMQASLPKVLRFCCCAGMIYLGYTFCGWIVLGPYHEKFEDMNTVAECLFSLVNGDDMFATFAQIQQKSTIKYQQTGIPITDLHEFLKESNNENYGPGQQTSMNLCCCMRRKSDDNFILIN</sequence>
<feature type="transmembrane region" description="Helical" evidence="13">
    <location>
        <begin position="883"/>
        <end position="900"/>
    </location>
</feature>
<evidence type="ECO:0000256" key="5">
    <source>
        <dbReference type="ARBA" id="ARBA00022692"/>
    </source>
</evidence>
<feature type="non-terminal residue" evidence="16">
    <location>
        <position position="1"/>
    </location>
</feature>
<feature type="transmembrane region" description="Helical" evidence="13">
    <location>
        <begin position="826"/>
        <end position="853"/>
    </location>
</feature>
<dbReference type="GO" id="GO:0010008">
    <property type="term" value="C:endosome membrane"/>
    <property type="evidence" value="ECO:0007669"/>
    <property type="project" value="UniProtKB-SubCell"/>
</dbReference>
<evidence type="ECO:0000256" key="8">
    <source>
        <dbReference type="ARBA" id="ARBA00023065"/>
    </source>
</evidence>
<evidence type="ECO:0000256" key="7">
    <source>
        <dbReference type="ARBA" id="ARBA00022989"/>
    </source>
</evidence>
<dbReference type="PANTHER" id="PTHR12127:SF4">
    <property type="entry name" value="MUCOLIPIN-2"/>
    <property type="match status" value="1"/>
</dbReference>
<dbReference type="Pfam" id="PF08016">
    <property type="entry name" value="PKD_channel"/>
    <property type="match status" value="2"/>
</dbReference>
<feature type="transmembrane region" description="Helical" evidence="13">
    <location>
        <begin position="265"/>
        <end position="286"/>
    </location>
</feature>
<feature type="transmembrane region" description="Helical" evidence="13">
    <location>
        <begin position="954"/>
        <end position="976"/>
    </location>
</feature>
<keyword evidence="9 13" id="KW-0472">Membrane</keyword>
<keyword evidence="17" id="KW-1185">Reference proteome</keyword>
<keyword evidence="6" id="KW-0967">Endosome</keyword>
<comment type="caution">
    <text evidence="16">The sequence shown here is derived from an EMBL/GenBank/DDBJ whole genome shotgun (WGS) entry which is preliminary data.</text>
</comment>
<dbReference type="Pfam" id="PF21381">
    <property type="entry name" value="MCLN_ECD"/>
    <property type="match status" value="2"/>
</dbReference>
<accession>V8NWT7</accession>
<keyword evidence="11" id="KW-0407">Ion channel</keyword>
<protein>
    <submittedName>
        <fullName evidence="16">Mucolipin-3</fullName>
    </submittedName>
</protein>
<gene>
    <name evidence="16" type="primary">MCOLN3</name>
    <name evidence="16" type="ORF">L345_07704</name>
</gene>
<keyword evidence="4" id="KW-1003">Cell membrane</keyword>
<evidence type="ECO:0000256" key="1">
    <source>
        <dbReference type="ARBA" id="ARBA00004337"/>
    </source>
</evidence>
<evidence type="ECO:0000256" key="9">
    <source>
        <dbReference type="ARBA" id="ARBA00023136"/>
    </source>
</evidence>
<organism evidence="16 17">
    <name type="scientific">Ophiophagus hannah</name>
    <name type="common">King cobra</name>
    <name type="synonym">Naja hannah</name>
    <dbReference type="NCBI Taxonomy" id="8665"/>
    <lineage>
        <taxon>Eukaryota</taxon>
        <taxon>Metazoa</taxon>
        <taxon>Chordata</taxon>
        <taxon>Craniata</taxon>
        <taxon>Vertebrata</taxon>
        <taxon>Euteleostomi</taxon>
        <taxon>Lepidosauria</taxon>
        <taxon>Squamata</taxon>
        <taxon>Bifurcata</taxon>
        <taxon>Unidentata</taxon>
        <taxon>Episquamata</taxon>
        <taxon>Toxicofera</taxon>
        <taxon>Serpentes</taxon>
        <taxon>Colubroidea</taxon>
        <taxon>Elapidae</taxon>
        <taxon>Elapinae</taxon>
        <taxon>Ophiophagus</taxon>
    </lineage>
</organism>
<dbReference type="PANTHER" id="PTHR12127">
    <property type="entry name" value="MUCOLIPIN"/>
    <property type="match status" value="1"/>
</dbReference>
<feature type="transmembrane region" description="Helical" evidence="13">
    <location>
        <begin position="458"/>
        <end position="479"/>
    </location>
</feature>
<dbReference type="InterPro" id="IPR039031">
    <property type="entry name" value="Mucolipin"/>
</dbReference>
<feature type="transmembrane region" description="Helical" evidence="13">
    <location>
        <begin position="594"/>
        <end position="613"/>
    </location>
</feature>
<evidence type="ECO:0000256" key="4">
    <source>
        <dbReference type="ARBA" id="ARBA00022475"/>
    </source>
</evidence>
<evidence type="ECO:0000313" key="16">
    <source>
        <dbReference type="EMBL" id="ETE66520.1"/>
    </source>
</evidence>
<keyword evidence="5 13" id="KW-0812">Transmembrane</keyword>
<evidence type="ECO:0000259" key="15">
    <source>
        <dbReference type="Pfam" id="PF21381"/>
    </source>
</evidence>
<feature type="domain" description="Mucolipin extracytosolic" evidence="15">
    <location>
        <begin position="190"/>
        <end position="248"/>
    </location>
</feature>
<feature type="transmembrane region" description="Helical" evidence="13">
    <location>
        <begin position="390"/>
        <end position="412"/>
    </location>
</feature>
<name>V8NWT7_OPHHA</name>